<dbReference type="EMBL" id="CP144696">
    <property type="protein sequence ID" value="WVZ10438.1"/>
    <property type="molecule type" value="Genomic_DNA"/>
</dbReference>
<dbReference type="AlphaFoldDB" id="A0AAQ3NKC4"/>
<accession>A0AAQ3NKC4</accession>
<organism evidence="1 2">
    <name type="scientific">Vigna mungo</name>
    <name type="common">Black gram</name>
    <name type="synonym">Phaseolus mungo</name>
    <dbReference type="NCBI Taxonomy" id="3915"/>
    <lineage>
        <taxon>Eukaryota</taxon>
        <taxon>Viridiplantae</taxon>
        <taxon>Streptophyta</taxon>
        <taxon>Embryophyta</taxon>
        <taxon>Tracheophyta</taxon>
        <taxon>Spermatophyta</taxon>
        <taxon>Magnoliopsida</taxon>
        <taxon>eudicotyledons</taxon>
        <taxon>Gunneridae</taxon>
        <taxon>Pentapetalae</taxon>
        <taxon>rosids</taxon>
        <taxon>fabids</taxon>
        <taxon>Fabales</taxon>
        <taxon>Fabaceae</taxon>
        <taxon>Papilionoideae</taxon>
        <taxon>50 kb inversion clade</taxon>
        <taxon>NPAAA clade</taxon>
        <taxon>indigoferoid/millettioid clade</taxon>
        <taxon>Phaseoleae</taxon>
        <taxon>Vigna</taxon>
    </lineage>
</organism>
<name>A0AAQ3NKC4_VIGMU</name>
<proteinExistence type="predicted"/>
<evidence type="ECO:0000313" key="1">
    <source>
        <dbReference type="EMBL" id="WVZ10438.1"/>
    </source>
</evidence>
<gene>
    <name evidence="1" type="ORF">V8G54_014968</name>
</gene>
<evidence type="ECO:0000313" key="2">
    <source>
        <dbReference type="Proteomes" id="UP001374535"/>
    </source>
</evidence>
<sequence>MARFLPCQKMNIRVFSSELKEDIRLELAFESPNCQKTNLSGLTQNEVVRNPVGCVLIENSEVISCNNPHGCSSSDLSGALEVIVWQYTFVIKSLCLGFGTHNIMSGVEWLEIYGKITTDWQKKTIFGSSGVSDKEQKRSKKVDSLTISDKKNGLSTSTVMVRSRTDVSDFFK</sequence>
<dbReference type="Proteomes" id="UP001374535">
    <property type="component" value="Chromosome 5"/>
</dbReference>
<keyword evidence="2" id="KW-1185">Reference proteome</keyword>
<reference evidence="1 2" key="1">
    <citation type="journal article" date="2023" name="Life. Sci Alliance">
        <title>Evolutionary insights into 3D genome organization and epigenetic landscape of Vigna mungo.</title>
        <authorList>
            <person name="Junaid A."/>
            <person name="Singh B."/>
            <person name="Bhatia S."/>
        </authorList>
    </citation>
    <scope>NUCLEOTIDE SEQUENCE [LARGE SCALE GENOMIC DNA]</scope>
    <source>
        <strain evidence="1">Urdbean</strain>
    </source>
</reference>
<protein>
    <submittedName>
        <fullName evidence="1">Uncharacterized protein</fullName>
    </submittedName>
</protein>